<keyword evidence="8" id="KW-0067">ATP-binding</keyword>
<evidence type="ECO:0000256" key="5">
    <source>
        <dbReference type="ARBA" id="ARBA00022679"/>
    </source>
</evidence>
<keyword evidence="6" id="KW-0547">Nucleotide-binding</keyword>
<dbReference type="InterPro" id="IPR035907">
    <property type="entry name" value="Hppk_sf"/>
</dbReference>
<evidence type="ECO:0000256" key="8">
    <source>
        <dbReference type="ARBA" id="ARBA00022840"/>
    </source>
</evidence>
<dbReference type="Gene3D" id="3.30.70.560">
    <property type="entry name" value="7,8-Dihydro-6-hydroxymethylpterin-pyrophosphokinase HPPK"/>
    <property type="match status" value="1"/>
</dbReference>
<dbReference type="RefSeq" id="WP_085366227.1">
    <property type="nucleotide sequence ID" value="NZ_CAUJPZ010000040.1"/>
</dbReference>
<dbReference type="GO" id="GO:0046656">
    <property type="term" value="P:folic acid biosynthetic process"/>
    <property type="evidence" value="ECO:0007669"/>
    <property type="project" value="UniProtKB-KW"/>
</dbReference>
<dbReference type="NCBIfam" id="TIGR01498">
    <property type="entry name" value="folK"/>
    <property type="match status" value="1"/>
</dbReference>
<comment type="caution">
    <text evidence="14">The sequence shown here is derived from an EMBL/GenBank/DDBJ whole genome shotgun (WGS) entry which is preliminary data.</text>
</comment>
<dbReference type="OrthoDB" id="9808041at2"/>
<proteinExistence type="inferred from homology"/>
<dbReference type="InterPro" id="IPR000550">
    <property type="entry name" value="Hppk"/>
</dbReference>
<name>A0A1X3D7I0_9NEIS</name>
<evidence type="ECO:0000256" key="12">
    <source>
        <dbReference type="ARBA" id="ARBA00033413"/>
    </source>
</evidence>
<evidence type="ECO:0000256" key="7">
    <source>
        <dbReference type="ARBA" id="ARBA00022777"/>
    </source>
</evidence>
<protein>
    <recommendedName>
        <fullName evidence="4">2-amino-4-hydroxy-6-hydroxymethyldihydropteridine pyrophosphokinase</fullName>
        <ecNumber evidence="3">2.7.6.3</ecNumber>
    </recommendedName>
    <alternativeName>
        <fullName evidence="11">6-hydroxymethyl-7,8-dihydropterin pyrophosphokinase</fullName>
    </alternativeName>
    <alternativeName>
        <fullName evidence="12">7,8-dihydro-6-hydroxymethylpterin-pyrophosphokinase</fullName>
    </alternativeName>
</protein>
<reference evidence="15" key="1">
    <citation type="submission" date="2017-01" db="EMBL/GenBank/DDBJ databases">
        <authorList>
            <person name="Wolfgang W.J."/>
            <person name="Cole J."/>
            <person name="Wroblewski D."/>
            <person name="Mcginnis J."/>
            <person name="Musser K.A."/>
        </authorList>
    </citation>
    <scope>NUCLEOTIDE SEQUENCE [LARGE SCALE GENOMIC DNA]</scope>
    <source>
        <strain evidence="15">DSM 19151</strain>
    </source>
</reference>
<evidence type="ECO:0000256" key="3">
    <source>
        <dbReference type="ARBA" id="ARBA00013253"/>
    </source>
</evidence>
<dbReference type="GO" id="GO:0003848">
    <property type="term" value="F:2-amino-4-hydroxy-6-hydroxymethyldihydropteridine diphosphokinase activity"/>
    <property type="evidence" value="ECO:0007669"/>
    <property type="project" value="UniProtKB-EC"/>
</dbReference>
<dbReference type="PANTHER" id="PTHR43071:SF1">
    <property type="entry name" value="2-AMINO-4-HYDROXY-6-HYDROXYMETHYLDIHYDROPTERIDINE PYROPHOSPHOKINASE"/>
    <property type="match status" value="1"/>
</dbReference>
<evidence type="ECO:0000313" key="14">
    <source>
        <dbReference type="EMBL" id="OSI15644.1"/>
    </source>
</evidence>
<evidence type="ECO:0000256" key="6">
    <source>
        <dbReference type="ARBA" id="ARBA00022741"/>
    </source>
</evidence>
<accession>A0A1X3D7I0</accession>
<evidence type="ECO:0000313" key="15">
    <source>
        <dbReference type="Proteomes" id="UP000193118"/>
    </source>
</evidence>
<keyword evidence="5" id="KW-0808">Transferase</keyword>
<comment type="pathway">
    <text evidence="1">Cofactor biosynthesis; tetrahydrofolate biosynthesis; 2-amino-4-hydroxy-6-hydroxymethyl-7,8-dihydropteridine diphosphate from 7,8-dihydroneopterin triphosphate: step 4/4.</text>
</comment>
<dbReference type="UniPathway" id="UPA00077">
    <property type="reaction ID" value="UER00155"/>
</dbReference>
<evidence type="ECO:0000256" key="9">
    <source>
        <dbReference type="ARBA" id="ARBA00022909"/>
    </source>
</evidence>
<sequence length="178" mass="19114">MPASFADTAVIALGSNLQNPARQIKTALQIIEEHPQIELRRVSSLYTTAPVGYTDQPDFVNAVCIVSTNLGGAGLLAVLNGIEQDFGRERSFRNAPRTLDLDIIDYNGESSSDPHLTLPHPRAHERSFVMRPLAEIAPDFRIGSHDRAADLAEQLGSGGIAVTEAAPVFSDGPDNQAV</sequence>
<organism evidence="14 15">
    <name type="scientific">Neisseria dentiae</name>
    <dbReference type="NCBI Taxonomy" id="194197"/>
    <lineage>
        <taxon>Bacteria</taxon>
        <taxon>Pseudomonadati</taxon>
        <taxon>Pseudomonadota</taxon>
        <taxon>Betaproteobacteria</taxon>
        <taxon>Neisseriales</taxon>
        <taxon>Neisseriaceae</taxon>
        <taxon>Neisseria</taxon>
    </lineage>
</organism>
<keyword evidence="9" id="KW-0289">Folate biosynthesis</keyword>
<keyword evidence="15" id="KW-1185">Reference proteome</keyword>
<evidence type="ECO:0000256" key="4">
    <source>
        <dbReference type="ARBA" id="ARBA00016218"/>
    </source>
</evidence>
<dbReference type="PROSITE" id="PS00794">
    <property type="entry name" value="HPPK"/>
    <property type="match status" value="1"/>
</dbReference>
<keyword evidence="7 14" id="KW-0418">Kinase</keyword>
<evidence type="ECO:0000256" key="10">
    <source>
        <dbReference type="ARBA" id="ARBA00029409"/>
    </source>
</evidence>
<dbReference type="SUPFAM" id="SSF55083">
    <property type="entry name" value="6-hydroxymethyl-7,8-dihydropterin pyrophosphokinase, HPPK"/>
    <property type="match status" value="1"/>
</dbReference>
<comment type="similarity">
    <text evidence="2">Belongs to the HPPK family.</text>
</comment>
<dbReference type="PANTHER" id="PTHR43071">
    <property type="entry name" value="2-AMINO-4-HYDROXY-6-HYDROXYMETHYLDIHYDROPTERIDINE PYROPHOSPHOKINASE"/>
    <property type="match status" value="1"/>
</dbReference>
<dbReference type="Proteomes" id="UP000193118">
    <property type="component" value="Unassembled WGS sequence"/>
</dbReference>
<evidence type="ECO:0000256" key="2">
    <source>
        <dbReference type="ARBA" id="ARBA00005810"/>
    </source>
</evidence>
<gene>
    <name evidence="14" type="ORF">BWD09_08350</name>
</gene>
<dbReference type="AlphaFoldDB" id="A0A1X3D7I0"/>
<dbReference type="STRING" id="194197.BWD09_08350"/>
<evidence type="ECO:0000259" key="13">
    <source>
        <dbReference type="PROSITE" id="PS00794"/>
    </source>
</evidence>
<dbReference type="CDD" id="cd00483">
    <property type="entry name" value="HPPK"/>
    <property type="match status" value="1"/>
</dbReference>
<dbReference type="GO" id="GO:0046654">
    <property type="term" value="P:tetrahydrofolate biosynthetic process"/>
    <property type="evidence" value="ECO:0007669"/>
    <property type="project" value="UniProtKB-UniPathway"/>
</dbReference>
<dbReference type="GeneID" id="94581116"/>
<evidence type="ECO:0000256" key="11">
    <source>
        <dbReference type="ARBA" id="ARBA00029766"/>
    </source>
</evidence>
<dbReference type="GO" id="GO:0005524">
    <property type="term" value="F:ATP binding"/>
    <property type="evidence" value="ECO:0007669"/>
    <property type="project" value="UniProtKB-KW"/>
</dbReference>
<evidence type="ECO:0000256" key="1">
    <source>
        <dbReference type="ARBA" id="ARBA00005051"/>
    </source>
</evidence>
<feature type="domain" description="7,8-dihydro-6-hydroxymethylpterin-pyrophosphokinase" evidence="13">
    <location>
        <begin position="93"/>
        <end position="104"/>
    </location>
</feature>
<dbReference type="Pfam" id="PF01288">
    <property type="entry name" value="HPPK"/>
    <property type="match status" value="1"/>
</dbReference>
<comment type="function">
    <text evidence="10">Catalyzes the transfer of pyrophosphate from adenosine triphosphate (ATP) to 6-hydroxymethyl-7,8-dihydropterin, an enzymatic step in folate biosynthesis pathway.</text>
</comment>
<dbReference type="GO" id="GO:0016301">
    <property type="term" value="F:kinase activity"/>
    <property type="evidence" value="ECO:0007669"/>
    <property type="project" value="UniProtKB-KW"/>
</dbReference>
<dbReference type="EC" id="2.7.6.3" evidence="3"/>
<dbReference type="EMBL" id="MTBO01000021">
    <property type="protein sequence ID" value="OSI15644.1"/>
    <property type="molecule type" value="Genomic_DNA"/>
</dbReference>